<dbReference type="EMBL" id="PJCH01000001">
    <property type="protein sequence ID" value="PQA89345.1"/>
    <property type="molecule type" value="Genomic_DNA"/>
</dbReference>
<dbReference type="InterPro" id="IPR005321">
    <property type="entry name" value="Peptidase_S58_DmpA"/>
</dbReference>
<gene>
    <name evidence="3" type="ORF">CW354_00250</name>
</gene>
<keyword evidence="4" id="KW-1185">Reference proteome</keyword>
<name>A0A2S7KA19_9PROT</name>
<accession>A0A2S7KA19</accession>
<dbReference type="SUPFAM" id="SSF56266">
    <property type="entry name" value="DmpA/ArgJ-like"/>
    <property type="match status" value="1"/>
</dbReference>
<dbReference type="InterPro" id="IPR016117">
    <property type="entry name" value="ArgJ-like_dom_sf"/>
</dbReference>
<dbReference type="PANTHER" id="PTHR36512:SF3">
    <property type="entry name" value="BLR5678 PROTEIN"/>
    <property type="match status" value="1"/>
</dbReference>
<dbReference type="PANTHER" id="PTHR36512">
    <property type="entry name" value="D-AMINOPEPTIDASE"/>
    <property type="match status" value="1"/>
</dbReference>
<dbReference type="AlphaFoldDB" id="A0A2S7KA19"/>
<dbReference type="Proteomes" id="UP000239504">
    <property type="component" value="Unassembled WGS sequence"/>
</dbReference>
<keyword evidence="3" id="KW-0378">Hydrolase</keyword>
<keyword evidence="3" id="KW-0031">Aminopeptidase</keyword>
<dbReference type="Pfam" id="PF03576">
    <property type="entry name" value="Peptidase_S58"/>
    <property type="match status" value="1"/>
</dbReference>
<dbReference type="OrthoDB" id="9770388at2"/>
<comment type="caution">
    <text evidence="3">The sequence shown here is derived from an EMBL/GenBank/DDBJ whole genome shotgun (WGS) entry which is preliminary data.</text>
</comment>
<dbReference type="RefSeq" id="WP_104828048.1">
    <property type="nucleotide sequence ID" value="NZ_PJCH01000001.1"/>
</dbReference>
<reference evidence="3 4" key="1">
    <citation type="submission" date="2017-12" db="EMBL/GenBank/DDBJ databases">
        <authorList>
            <person name="Hurst M.R.H."/>
        </authorList>
    </citation>
    <scope>NUCLEOTIDE SEQUENCE [LARGE SCALE GENOMIC DNA]</scope>
    <source>
        <strain evidence="3 4">SY-3-19</strain>
    </source>
</reference>
<dbReference type="CDD" id="cd02253">
    <property type="entry name" value="DmpA"/>
    <property type="match status" value="1"/>
</dbReference>
<evidence type="ECO:0000313" key="3">
    <source>
        <dbReference type="EMBL" id="PQA89345.1"/>
    </source>
</evidence>
<proteinExistence type="inferred from homology"/>
<feature type="chain" id="PRO_5015652333" evidence="2">
    <location>
        <begin position="20"/>
        <end position="378"/>
    </location>
</feature>
<evidence type="ECO:0000313" key="4">
    <source>
        <dbReference type="Proteomes" id="UP000239504"/>
    </source>
</evidence>
<evidence type="ECO:0000256" key="2">
    <source>
        <dbReference type="SAM" id="SignalP"/>
    </source>
</evidence>
<keyword evidence="3" id="KW-0645">Protease</keyword>
<dbReference type="GO" id="GO:0004177">
    <property type="term" value="F:aminopeptidase activity"/>
    <property type="evidence" value="ECO:0007669"/>
    <property type="project" value="UniProtKB-KW"/>
</dbReference>
<sequence>MKKRLMLLAVCAQMSSAAAEDGPRARDLGVPFPGTPGALNAITDVEGVAVGHETIIRDFKDGHAARTGVTAILPRGRRTLNEPVFAGIFSLNGNGEMTGAHWIEESGYLEGPVMITNTHSVGAVHDGVIRWRVAQGGADATGYYWSLPVVAETWDGHLNNINGFYVTAKHAARALEAAKTGPVAEGNVGGGTGMICHEFKCGIGTSSRVAGDYTVGVLVQANYGIRDTLRIAGVPVGEHLRNDRVYTEEDPEAGDAGSIIIVVATDAPLLPHQLKRLARRAALGIARDGSYAGNGSGDIFIAFSTAEQKGEGDVKDAAFLINDVLDPLFLATVEATEEAVINAMVAARDMTGDEGRYAKAIDHEALRAVLKQYGRLEE</sequence>
<evidence type="ECO:0000256" key="1">
    <source>
        <dbReference type="ARBA" id="ARBA00007068"/>
    </source>
</evidence>
<organism evidence="3 4">
    <name type="scientific">Hyphococcus luteus</name>
    <dbReference type="NCBI Taxonomy" id="2058213"/>
    <lineage>
        <taxon>Bacteria</taxon>
        <taxon>Pseudomonadati</taxon>
        <taxon>Pseudomonadota</taxon>
        <taxon>Alphaproteobacteria</taxon>
        <taxon>Parvularculales</taxon>
        <taxon>Parvularculaceae</taxon>
        <taxon>Hyphococcus</taxon>
    </lineage>
</organism>
<keyword evidence="2" id="KW-0732">Signal</keyword>
<feature type="signal peptide" evidence="2">
    <location>
        <begin position="1"/>
        <end position="19"/>
    </location>
</feature>
<protein>
    <submittedName>
        <fullName evidence="3">Aminopeptidase</fullName>
    </submittedName>
</protein>
<comment type="similarity">
    <text evidence="1">Belongs to the peptidase S58 family.</text>
</comment>
<dbReference type="Gene3D" id="3.60.70.12">
    <property type="entry name" value="L-amino peptidase D-ALA esterase/amidase"/>
    <property type="match status" value="1"/>
</dbReference>